<dbReference type="AlphaFoldDB" id="A0AAV7L840"/>
<protein>
    <submittedName>
        <fullName evidence="1">Uncharacterized protein</fullName>
    </submittedName>
</protein>
<gene>
    <name evidence="1" type="ORF">NDU88_000885</name>
</gene>
<dbReference type="Proteomes" id="UP001066276">
    <property type="component" value="Chromosome 11"/>
</dbReference>
<keyword evidence="2" id="KW-1185">Reference proteome</keyword>
<reference evidence="1" key="1">
    <citation type="journal article" date="2022" name="bioRxiv">
        <title>Sequencing and chromosome-scale assembly of the giantPleurodeles waltlgenome.</title>
        <authorList>
            <person name="Brown T."/>
            <person name="Elewa A."/>
            <person name="Iarovenko S."/>
            <person name="Subramanian E."/>
            <person name="Araus A.J."/>
            <person name="Petzold A."/>
            <person name="Susuki M."/>
            <person name="Suzuki K.-i.T."/>
            <person name="Hayashi T."/>
            <person name="Toyoda A."/>
            <person name="Oliveira C."/>
            <person name="Osipova E."/>
            <person name="Leigh N.D."/>
            <person name="Simon A."/>
            <person name="Yun M.H."/>
        </authorList>
    </citation>
    <scope>NUCLEOTIDE SEQUENCE</scope>
    <source>
        <strain evidence="1">20211129_DDA</strain>
        <tissue evidence="1">Liver</tissue>
    </source>
</reference>
<sequence length="117" mass="13379">MRYRPVFRRVRWEDRLRFPTPSQPGSSERVKCDASEIGALLMQFCLPGGRARIRGVAHLFVSQECPPRRVQMTSCSSVLPASSVTDRRDLLPELWDSHVSWGWLVTGRGRGSSEHRE</sequence>
<evidence type="ECO:0000313" key="2">
    <source>
        <dbReference type="Proteomes" id="UP001066276"/>
    </source>
</evidence>
<name>A0AAV7L840_PLEWA</name>
<comment type="caution">
    <text evidence="1">The sequence shown here is derived from an EMBL/GenBank/DDBJ whole genome shotgun (WGS) entry which is preliminary data.</text>
</comment>
<evidence type="ECO:0000313" key="1">
    <source>
        <dbReference type="EMBL" id="KAJ1087720.1"/>
    </source>
</evidence>
<proteinExistence type="predicted"/>
<dbReference type="EMBL" id="JANPWB010000015">
    <property type="protein sequence ID" value="KAJ1087720.1"/>
    <property type="molecule type" value="Genomic_DNA"/>
</dbReference>
<organism evidence="1 2">
    <name type="scientific">Pleurodeles waltl</name>
    <name type="common">Iberian ribbed newt</name>
    <dbReference type="NCBI Taxonomy" id="8319"/>
    <lineage>
        <taxon>Eukaryota</taxon>
        <taxon>Metazoa</taxon>
        <taxon>Chordata</taxon>
        <taxon>Craniata</taxon>
        <taxon>Vertebrata</taxon>
        <taxon>Euteleostomi</taxon>
        <taxon>Amphibia</taxon>
        <taxon>Batrachia</taxon>
        <taxon>Caudata</taxon>
        <taxon>Salamandroidea</taxon>
        <taxon>Salamandridae</taxon>
        <taxon>Pleurodelinae</taxon>
        <taxon>Pleurodeles</taxon>
    </lineage>
</organism>
<accession>A0AAV7L840</accession>